<evidence type="ECO:0000259" key="3">
    <source>
        <dbReference type="Pfam" id="PF00561"/>
    </source>
</evidence>
<dbReference type="EMBL" id="FNWJ01000002">
    <property type="protein sequence ID" value="SEH15731.1"/>
    <property type="molecule type" value="Genomic_DNA"/>
</dbReference>
<protein>
    <submittedName>
        <fullName evidence="4">Pimeloyl-ACP methyl ester carboxylesterase</fullName>
    </submittedName>
</protein>
<evidence type="ECO:0000313" key="4">
    <source>
        <dbReference type="EMBL" id="SEH15731.1"/>
    </source>
</evidence>
<keyword evidence="5" id="KW-1185">Reference proteome</keyword>
<dbReference type="InterPro" id="IPR000639">
    <property type="entry name" value="Epox_hydrolase-like"/>
</dbReference>
<dbReference type="Gene3D" id="3.40.50.1820">
    <property type="entry name" value="alpha/beta hydrolase"/>
    <property type="match status" value="1"/>
</dbReference>
<dbReference type="STRING" id="29539.SAMN02745716_2045"/>
<evidence type="ECO:0000256" key="1">
    <source>
        <dbReference type="ARBA" id="ARBA00022801"/>
    </source>
</evidence>
<dbReference type="RefSeq" id="WP_093118721.1">
    <property type="nucleotide sequence ID" value="NZ_FNWJ01000002.1"/>
</dbReference>
<dbReference type="PRINTS" id="PR00412">
    <property type="entry name" value="EPOXHYDRLASE"/>
</dbReference>
<dbReference type="InterPro" id="IPR000073">
    <property type="entry name" value="AB_hydrolase_1"/>
</dbReference>
<proteinExistence type="predicted"/>
<dbReference type="PANTHER" id="PTHR43329">
    <property type="entry name" value="EPOXIDE HYDROLASE"/>
    <property type="match status" value="1"/>
</dbReference>
<accession>A0A1H6FY39</accession>
<dbReference type="GO" id="GO:0016787">
    <property type="term" value="F:hydrolase activity"/>
    <property type="evidence" value="ECO:0007669"/>
    <property type="project" value="UniProtKB-KW"/>
</dbReference>
<gene>
    <name evidence="4" type="ORF">SAMN02745716_2045</name>
</gene>
<evidence type="ECO:0000256" key="2">
    <source>
        <dbReference type="SAM" id="MobiDB-lite"/>
    </source>
</evidence>
<dbReference type="Pfam" id="PF00561">
    <property type="entry name" value="Abhydrolase_1"/>
    <property type="match status" value="1"/>
</dbReference>
<name>A0A1H6FY39_THEAL</name>
<evidence type="ECO:0000313" key="5">
    <source>
        <dbReference type="Proteomes" id="UP000222056"/>
    </source>
</evidence>
<reference evidence="5" key="1">
    <citation type="submission" date="2016-10" db="EMBL/GenBank/DDBJ databases">
        <authorList>
            <person name="Varghese N."/>
            <person name="Submissions S."/>
        </authorList>
    </citation>
    <scope>NUCLEOTIDE SEQUENCE [LARGE SCALE GENOMIC DNA]</scope>
    <source>
        <strain evidence="5">ATCC 35263</strain>
    </source>
</reference>
<dbReference type="OrthoDB" id="27092at2"/>
<dbReference type="PRINTS" id="PR00111">
    <property type="entry name" value="ABHYDROLASE"/>
</dbReference>
<dbReference type="AlphaFoldDB" id="A0A1H6FY39"/>
<dbReference type="InterPro" id="IPR029058">
    <property type="entry name" value="AB_hydrolase_fold"/>
</dbReference>
<keyword evidence="1" id="KW-0378">Hydrolase</keyword>
<dbReference type="Proteomes" id="UP000222056">
    <property type="component" value="Unassembled WGS sequence"/>
</dbReference>
<sequence length="309" mass="34684">MDAGGVSEASGRGASSTTTPPLPDVPGVTHRWVTSHGLSIHLAEAGAADSPPLLLLHGWPQHWYEWRRLVPLLSDRFRLLMPDLPGFGWSEVPNLGYEKEILAGDVLALLDRLGIERVGLVGHDWGGWIGFLLCLRAPERFSGYLALNITHPWQRFDVRKLPAFARFWYQLVISAPGLGSAIVRQGRLVGHLLVRDLQNRDAINDSDLDAYLSVLAQPDRARASTLLYRTFLLRELWPIVRGRYLGDRLETPTTLLFGVRDRFIDTRLLAGFERNAPHMQLELVSDSGHFIAEERPQLVAEHALRLFAT</sequence>
<feature type="region of interest" description="Disordered" evidence="2">
    <location>
        <begin position="1"/>
        <end position="26"/>
    </location>
</feature>
<organism evidence="4 5">
    <name type="scientific">Thermoleophilum album</name>
    <dbReference type="NCBI Taxonomy" id="29539"/>
    <lineage>
        <taxon>Bacteria</taxon>
        <taxon>Bacillati</taxon>
        <taxon>Actinomycetota</taxon>
        <taxon>Thermoleophilia</taxon>
        <taxon>Thermoleophilales</taxon>
        <taxon>Thermoleophilaceae</taxon>
        <taxon>Thermoleophilum</taxon>
    </lineage>
</organism>
<feature type="domain" description="AB hydrolase-1" evidence="3">
    <location>
        <begin position="51"/>
        <end position="296"/>
    </location>
</feature>
<dbReference type="SUPFAM" id="SSF53474">
    <property type="entry name" value="alpha/beta-Hydrolases"/>
    <property type="match status" value="1"/>
</dbReference>